<dbReference type="Gene3D" id="3.40.50.720">
    <property type="entry name" value="NAD(P)-binding Rossmann-like Domain"/>
    <property type="match status" value="1"/>
</dbReference>
<dbReference type="Pfam" id="PF08732">
    <property type="entry name" value="HIM1"/>
    <property type="match status" value="1"/>
</dbReference>
<name>A0A1T4JYE1_9BACT</name>
<reference evidence="1 2" key="1">
    <citation type="submission" date="2017-02" db="EMBL/GenBank/DDBJ databases">
        <authorList>
            <person name="Peterson S.W."/>
        </authorList>
    </citation>
    <scope>NUCLEOTIDE SEQUENCE [LARGE SCALE GENOMIC DNA]</scope>
    <source>
        <strain evidence="1 2">DSM 22335</strain>
    </source>
</reference>
<accession>A0A1T4JYE1</accession>
<organism evidence="1 2">
    <name type="scientific">Sediminibacterium ginsengisoli</name>
    <dbReference type="NCBI Taxonomy" id="413434"/>
    <lineage>
        <taxon>Bacteria</taxon>
        <taxon>Pseudomonadati</taxon>
        <taxon>Bacteroidota</taxon>
        <taxon>Chitinophagia</taxon>
        <taxon>Chitinophagales</taxon>
        <taxon>Chitinophagaceae</taxon>
        <taxon>Sediminibacterium</taxon>
    </lineage>
</organism>
<dbReference type="PANTHER" id="PTHR14097:SF7">
    <property type="entry name" value="OXIDOREDUCTASE HTATIP2"/>
    <property type="match status" value="1"/>
</dbReference>
<evidence type="ECO:0000313" key="2">
    <source>
        <dbReference type="Proteomes" id="UP000190888"/>
    </source>
</evidence>
<dbReference type="RefSeq" id="WP_078829656.1">
    <property type="nucleotide sequence ID" value="NZ_FUWH01000001.1"/>
</dbReference>
<keyword evidence="2" id="KW-1185">Reference proteome</keyword>
<dbReference type="PANTHER" id="PTHR14097">
    <property type="entry name" value="OXIDOREDUCTASE HTATIP2"/>
    <property type="match status" value="1"/>
</dbReference>
<proteinExistence type="predicted"/>
<dbReference type="InterPro" id="IPR036291">
    <property type="entry name" value="NAD(P)-bd_dom_sf"/>
</dbReference>
<evidence type="ECO:0008006" key="3">
    <source>
        <dbReference type="Google" id="ProtNLM"/>
    </source>
</evidence>
<dbReference type="SUPFAM" id="SSF51735">
    <property type="entry name" value="NAD(P)-binding Rossmann-fold domains"/>
    <property type="match status" value="1"/>
</dbReference>
<dbReference type="Proteomes" id="UP000190888">
    <property type="component" value="Unassembled WGS sequence"/>
</dbReference>
<protein>
    <recommendedName>
        <fullName evidence="3">NAD(P)H-binding</fullName>
    </recommendedName>
</protein>
<gene>
    <name evidence="1" type="ORF">SAMN04488132_101314</name>
</gene>
<dbReference type="AlphaFoldDB" id="A0A1T4JYE1"/>
<sequence length="215" mass="23749">MKDRTALVLGATGLTGGLLLEELLNNPAYSKVIIYTRRASGIIHSKLEEIQVDYDTITSSVKATDVFCCLGTTIKKAGSKEEFSKADHLYPLKIARLQQEAGSEKFLVITAAGSSAKSAFFYSRVKAQLEADLRNCSFPSLFIFRPGLILGNRTEKRSSEKLMQRVITWLDPFLKKVFPVLRGVPATAIAKCMVHVALTETGSRIISSTEINQFR</sequence>
<dbReference type="STRING" id="413434.SAMN04488132_101314"/>
<evidence type="ECO:0000313" key="1">
    <source>
        <dbReference type="EMBL" id="SJZ35201.1"/>
    </source>
</evidence>
<dbReference type="InterPro" id="IPR014843">
    <property type="entry name" value="Him1/Fmp52"/>
</dbReference>
<dbReference type="EMBL" id="FUWH01000001">
    <property type="protein sequence ID" value="SJZ35201.1"/>
    <property type="molecule type" value="Genomic_DNA"/>
</dbReference>
<dbReference type="OrthoDB" id="9798632at2"/>